<dbReference type="PROSITE" id="PS50850">
    <property type="entry name" value="MFS"/>
    <property type="match status" value="1"/>
</dbReference>
<evidence type="ECO:0000256" key="1">
    <source>
        <dbReference type="ARBA" id="ARBA00004141"/>
    </source>
</evidence>
<organism evidence="9 10">
    <name type="scientific">Parasedimentitalea marina</name>
    <dbReference type="NCBI Taxonomy" id="2483033"/>
    <lineage>
        <taxon>Bacteria</taxon>
        <taxon>Pseudomonadati</taxon>
        <taxon>Pseudomonadota</taxon>
        <taxon>Alphaproteobacteria</taxon>
        <taxon>Rhodobacterales</taxon>
        <taxon>Paracoccaceae</taxon>
        <taxon>Parasedimentitalea</taxon>
    </lineage>
</organism>
<evidence type="ECO:0000259" key="8">
    <source>
        <dbReference type="PROSITE" id="PS50850"/>
    </source>
</evidence>
<feature type="transmembrane region" description="Helical" evidence="7">
    <location>
        <begin position="86"/>
        <end position="109"/>
    </location>
</feature>
<keyword evidence="3 7" id="KW-0812">Transmembrane</keyword>
<dbReference type="Gene3D" id="1.20.1250.20">
    <property type="entry name" value="MFS general substrate transporter like domains"/>
    <property type="match status" value="2"/>
</dbReference>
<feature type="transmembrane region" description="Helical" evidence="7">
    <location>
        <begin position="147"/>
        <end position="169"/>
    </location>
</feature>
<comment type="subcellular location">
    <subcellularLocation>
        <location evidence="1">Membrane</location>
        <topology evidence="1">Multi-pass membrane protein</topology>
    </subcellularLocation>
</comment>
<dbReference type="InterPro" id="IPR036259">
    <property type="entry name" value="MFS_trans_sf"/>
</dbReference>
<feature type="transmembrane region" description="Helical" evidence="7">
    <location>
        <begin position="450"/>
        <end position="470"/>
    </location>
</feature>
<feature type="transmembrane region" description="Helical" evidence="7">
    <location>
        <begin position="298"/>
        <end position="323"/>
    </location>
</feature>
<evidence type="ECO:0000256" key="5">
    <source>
        <dbReference type="ARBA" id="ARBA00023063"/>
    </source>
</evidence>
<keyword evidence="6 7" id="KW-0472">Membrane</keyword>
<feature type="transmembrane region" description="Helical" evidence="7">
    <location>
        <begin position="223"/>
        <end position="244"/>
    </location>
</feature>
<feature type="domain" description="Major facilitator superfamily (MFS) profile" evidence="8">
    <location>
        <begin position="20"/>
        <end position="474"/>
    </location>
</feature>
<feature type="transmembrane region" description="Helical" evidence="7">
    <location>
        <begin position="56"/>
        <end position="74"/>
    </location>
</feature>
<dbReference type="InterPro" id="IPR011701">
    <property type="entry name" value="MFS"/>
</dbReference>
<name>A0A3T0N628_9RHOB</name>
<protein>
    <submittedName>
        <fullName evidence="9">MFS transporter</fullName>
    </submittedName>
</protein>
<evidence type="ECO:0000313" key="9">
    <source>
        <dbReference type="EMBL" id="AZV79412.1"/>
    </source>
</evidence>
<evidence type="ECO:0000256" key="6">
    <source>
        <dbReference type="ARBA" id="ARBA00023136"/>
    </source>
</evidence>
<evidence type="ECO:0000256" key="4">
    <source>
        <dbReference type="ARBA" id="ARBA00022989"/>
    </source>
</evidence>
<keyword evidence="10" id="KW-1185">Reference proteome</keyword>
<reference evidence="9 10" key="1">
    <citation type="submission" date="2018-10" db="EMBL/GenBank/DDBJ databases">
        <title>Parasedimentitalea marina sp. nov., a psychrophilic bacterium isolated from deep seawater of the New Britain Trench.</title>
        <authorList>
            <person name="Cao J."/>
        </authorList>
    </citation>
    <scope>NUCLEOTIDE SEQUENCE [LARGE SCALE GENOMIC DNA]</scope>
    <source>
        <strain evidence="9 10">W43</strain>
    </source>
</reference>
<feature type="transmembrane region" description="Helical" evidence="7">
    <location>
        <begin position="175"/>
        <end position="194"/>
    </location>
</feature>
<dbReference type="GO" id="GO:0015112">
    <property type="term" value="F:nitrate transmembrane transporter activity"/>
    <property type="evidence" value="ECO:0007669"/>
    <property type="project" value="InterPro"/>
</dbReference>
<dbReference type="Proteomes" id="UP000283063">
    <property type="component" value="Chromosome"/>
</dbReference>
<dbReference type="InterPro" id="IPR020846">
    <property type="entry name" value="MFS_dom"/>
</dbReference>
<dbReference type="KEGG" id="sedi:EBB79_17045"/>
<feature type="transmembrane region" description="Helical" evidence="7">
    <location>
        <begin position="424"/>
        <end position="444"/>
    </location>
</feature>
<feature type="transmembrane region" description="Helical" evidence="7">
    <location>
        <begin position="115"/>
        <end position="135"/>
    </location>
</feature>
<dbReference type="OrthoDB" id="9771451at2"/>
<dbReference type="Pfam" id="PF07690">
    <property type="entry name" value="MFS_1"/>
    <property type="match status" value="1"/>
</dbReference>
<accession>A0A3T0N628</accession>
<feature type="transmembrane region" description="Helical" evidence="7">
    <location>
        <begin position="329"/>
        <end position="348"/>
    </location>
</feature>
<comment type="similarity">
    <text evidence="2">Belongs to the major facilitator superfamily. Nitrate/nitrite porter (TC 2.A.1.8) family.</text>
</comment>
<dbReference type="PANTHER" id="PTHR23515">
    <property type="entry name" value="HIGH-AFFINITY NITRATE TRANSPORTER 2.3"/>
    <property type="match status" value="1"/>
</dbReference>
<evidence type="ECO:0000313" key="10">
    <source>
        <dbReference type="Proteomes" id="UP000283063"/>
    </source>
</evidence>
<evidence type="ECO:0000256" key="7">
    <source>
        <dbReference type="SAM" id="Phobius"/>
    </source>
</evidence>
<dbReference type="EMBL" id="CP033219">
    <property type="protein sequence ID" value="AZV79412.1"/>
    <property type="molecule type" value="Genomic_DNA"/>
</dbReference>
<dbReference type="SUPFAM" id="SSF103473">
    <property type="entry name" value="MFS general substrate transporter"/>
    <property type="match status" value="1"/>
</dbReference>
<feature type="transmembrane region" description="Helical" evidence="7">
    <location>
        <begin position="256"/>
        <end position="273"/>
    </location>
</feature>
<dbReference type="InterPro" id="IPR044772">
    <property type="entry name" value="NO3_transporter"/>
</dbReference>
<gene>
    <name evidence="9" type="ORF">EBB79_17045</name>
</gene>
<keyword evidence="5" id="KW-0534">Nitrate assimilation</keyword>
<proteinExistence type="inferred from homology"/>
<dbReference type="GO" id="GO:0042128">
    <property type="term" value="P:nitrate assimilation"/>
    <property type="evidence" value="ECO:0007669"/>
    <property type="project" value="UniProtKB-KW"/>
</dbReference>
<dbReference type="GO" id="GO:0016020">
    <property type="term" value="C:membrane"/>
    <property type="evidence" value="ECO:0007669"/>
    <property type="project" value="UniProtKB-SubCell"/>
</dbReference>
<dbReference type="AlphaFoldDB" id="A0A3T0N628"/>
<feature type="transmembrane region" description="Helical" evidence="7">
    <location>
        <begin position="364"/>
        <end position="382"/>
    </location>
</feature>
<feature type="transmembrane region" description="Helical" evidence="7">
    <location>
        <begin position="20"/>
        <end position="36"/>
    </location>
</feature>
<sequence>MALPSPTGINIFRRDRSTGVLHLTWIAFFISFFVWFNHAPLMTSIQATLGLTDQEVRAILILNVALTIPARVVVGMLVDRLGPRRVYSALLVISGVLCLMFAAAQSFAMLALTRFLLGFVGAGFVVGARMISEWFPAKQVGLAQGIYGGWGNFGSAAAAVALPSVALIFGGDEGWRLAVASTGVVAMVYGVIYYNSVTDTPQGATYFKPKKSGALEVTSPGDFVLYLLMQAPMILALGILAWKLGPSGVGLLPDGAVYGAYLFLAALYAYQIWQAYQVNHTVFTQTVPEIHQYKFSQVVILGMTYMVTFGSELAVVSMLPLYLMSTFDLSVATAGLLAGGFAGTNLFARPMGGWLSDTFGRRRISLVLVGGAACGYLLMSLISADTGLVFAVFATLACSIFVNAGNGSVYAVIPIIKRRLTGQIAGMVGAFGNVGGVLFLTVYAQFSPQVFFLTIAATSLFTFFATLIFFQDPKGAMAEIEPDGSVTMIDVV</sequence>
<evidence type="ECO:0000256" key="2">
    <source>
        <dbReference type="ARBA" id="ARBA00008432"/>
    </source>
</evidence>
<feature type="transmembrane region" description="Helical" evidence="7">
    <location>
        <begin position="388"/>
        <end position="412"/>
    </location>
</feature>
<keyword evidence="4 7" id="KW-1133">Transmembrane helix</keyword>
<evidence type="ECO:0000256" key="3">
    <source>
        <dbReference type="ARBA" id="ARBA00022692"/>
    </source>
</evidence>